<feature type="compositionally biased region" description="Polar residues" evidence="1">
    <location>
        <begin position="107"/>
        <end position="120"/>
    </location>
</feature>
<protein>
    <submittedName>
        <fullName evidence="2">Aaf1 protein</fullName>
    </submittedName>
</protein>
<organism evidence="2 3">
    <name type="scientific">Candida orthopsilosis (strain 90-125)</name>
    <name type="common">Yeast</name>
    <dbReference type="NCBI Taxonomy" id="1136231"/>
    <lineage>
        <taxon>Eukaryota</taxon>
        <taxon>Fungi</taxon>
        <taxon>Dikarya</taxon>
        <taxon>Ascomycota</taxon>
        <taxon>Saccharomycotina</taxon>
        <taxon>Pichiomycetes</taxon>
        <taxon>Debaryomycetaceae</taxon>
        <taxon>Candida/Lodderomyces clade</taxon>
        <taxon>Candida</taxon>
    </lineage>
</organism>
<feature type="compositionally biased region" description="Basic and acidic residues" evidence="1">
    <location>
        <begin position="483"/>
        <end position="492"/>
    </location>
</feature>
<sequence>MLPKSQQQHLQQQQQQQQQSEQQEQQEQPEHIQQYSQQLQNTQLEQSFHQSSQVQSQHSLSQQQAAPSSFTSTNRPLQSTSPQKQQQQQLQQQNQSQQNTFPIQQSTSTGPQQQLASSFRPNNSQTIPVQAFYHPLQYSHQMPPHNNQRQLTPQQQQQQQQQQQLQQHQQHQQHQQQFSQHMQHSQPSFYDNNYMYQTIPTNYQPRPQLPLQQQQQQPLQTEYYIPAKNPSVSSSSPTSSSPKDRKAKAATSPVETHELVILPNFPERLQKILPNPPLSKAPVRPDITVSTTAKRAKRKSKFTPEQDELIVSLKRKGKNWVEIAEITGVGSYLTARNRYQVIVGQQGNNNSSAWDNNDKIFLRNLLDPAEFEKWRYIASELNKSTNKNFSDFEVREMVRVLFWSNPASFGVSEESIKEAVKEKKQTDKTIEQREQQRKKKMSNVVGVGGSGDSSSSSSSSSSSTSSSSSSTSTGGGDATTSDQRSHYHEDQSQKQQSSTDLYSKPF</sequence>
<evidence type="ECO:0000256" key="1">
    <source>
        <dbReference type="SAM" id="MobiDB-lite"/>
    </source>
</evidence>
<name>H8X3U7_CANO9</name>
<gene>
    <name evidence="2" type="ORF">CORT_0C03600</name>
</gene>
<feature type="compositionally biased region" description="Low complexity" evidence="1">
    <location>
        <begin position="1"/>
        <end position="70"/>
    </location>
</feature>
<evidence type="ECO:0000313" key="2">
    <source>
        <dbReference type="EMBL" id="CCG25735.1"/>
    </source>
</evidence>
<accession>H8X3U7</accession>
<feature type="compositionally biased region" description="Polar residues" evidence="1">
    <location>
        <begin position="139"/>
        <end position="153"/>
    </location>
</feature>
<dbReference type="EMBL" id="HE681721">
    <property type="protein sequence ID" value="CCG25735.1"/>
    <property type="molecule type" value="Genomic_DNA"/>
</dbReference>
<feature type="compositionally biased region" description="Low complexity" evidence="1">
    <location>
        <begin position="452"/>
        <end position="482"/>
    </location>
</feature>
<dbReference type="PANTHER" id="PTHR13328:SF4">
    <property type="entry name" value="NEGATIVE ELONGATION FACTOR A"/>
    <property type="match status" value="1"/>
</dbReference>
<feature type="compositionally biased region" description="Polar residues" evidence="1">
    <location>
        <begin position="187"/>
        <end position="203"/>
    </location>
</feature>
<dbReference type="InterPro" id="IPR052828">
    <property type="entry name" value="NELF-A_domain"/>
</dbReference>
<dbReference type="Proteomes" id="UP000005018">
    <property type="component" value="Chromosome 3"/>
</dbReference>
<reference evidence="2 3" key="1">
    <citation type="journal article" date="2012" name="PLoS ONE">
        <title>Sequence and analysis of the genome of the pathogenic yeast Candida orthopsilosis.</title>
        <authorList>
            <person name="Riccombeni A."/>
            <person name="Vidanes G."/>
            <person name="Proux-Wera E."/>
            <person name="Wolfe K.H."/>
            <person name="Butler G."/>
        </authorList>
    </citation>
    <scope>NUCLEOTIDE SEQUENCE [LARGE SCALE GENOMIC DNA]</scope>
    <source>
        <strain evidence="2 3">Co 90-125</strain>
    </source>
</reference>
<dbReference type="OrthoDB" id="2350934at2759"/>
<dbReference type="HOGENOM" id="CLU_538592_0_0_1"/>
<feature type="compositionally biased region" description="Polar residues" evidence="1">
    <location>
        <begin position="493"/>
        <end position="506"/>
    </location>
</feature>
<dbReference type="KEGG" id="cot:CORT_0C03600"/>
<dbReference type="eggNOG" id="ENOG502S8GZ">
    <property type="taxonomic scope" value="Eukaryota"/>
</dbReference>
<dbReference type="AlphaFoldDB" id="H8X3U7"/>
<feature type="compositionally biased region" description="Low complexity" evidence="1">
    <location>
        <begin position="77"/>
        <end position="106"/>
    </location>
</feature>
<feature type="compositionally biased region" description="Low complexity" evidence="1">
    <location>
        <begin position="204"/>
        <end position="220"/>
    </location>
</feature>
<feature type="compositionally biased region" description="Basic and acidic residues" evidence="1">
    <location>
        <begin position="419"/>
        <end position="435"/>
    </location>
</feature>
<feature type="region of interest" description="Disordered" evidence="1">
    <location>
        <begin position="419"/>
        <end position="506"/>
    </location>
</feature>
<dbReference type="PANTHER" id="PTHR13328">
    <property type="entry name" value="NEGATIVE ELONGATION FACTOR A NELF-A"/>
    <property type="match status" value="1"/>
</dbReference>
<keyword evidence="3" id="KW-1185">Reference proteome</keyword>
<evidence type="ECO:0000313" key="3">
    <source>
        <dbReference type="Proteomes" id="UP000005018"/>
    </source>
</evidence>
<feature type="region of interest" description="Disordered" evidence="1">
    <location>
        <begin position="139"/>
        <end position="254"/>
    </location>
</feature>
<feature type="region of interest" description="Disordered" evidence="1">
    <location>
        <begin position="1"/>
        <end position="120"/>
    </location>
</feature>
<feature type="compositionally biased region" description="Low complexity" evidence="1">
    <location>
        <begin position="230"/>
        <end position="241"/>
    </location>
</feature>
<dbReference type="GeneID" id="14539943"/>
<proteinExistence type="predicted"/>
<feature type="compositionally biased region" description="Low complexity" evidence="1">
    <location>
        <begin position="154"/>
        <end position="186"/>
    </location>
</feature>
<dbReference type="RefSeq" id="XP_003868639.1">
    <property type="nucleotide sequence ID" value="XM_003868591.1"/>
</dbReference>